<dbReference type="InterPro" id="IPR003593">
    <property type="entry name" value="AAA+_ATPase"/>
</dbReference>
<dbReference type="InterPro" id="IPR027417">
    <property type="entry name" value="P-loop_NTPase"/>
</dbReference>
<dbReference type="SMART" id="SM00382">
    <property type="entry name" value="AAA"/>
    <property type="match status" value="1"/>
</dbReference>
<dbReference type="AlphaFoldDB" id="A0A9X2FDD7"/>
<keyword evidence="2" id="KW-0547">Nucleotide-binding</keyword>
<dbReference type="InterPro" id="IPR003439">
    <property type="entry name" value="ABC_transporter-like_ATP-bd"/>
</dbReference>
<evidence type="ECO:0000259" key="4">
    <source>
        <dbReference type="PROSITE" id="PS50893"/>
    </source>
</evidence>
<sequence length="311" mass="34094">MNQLSQPAVLADGLCKSFAAKQVLSNLDLALAPGTVLGLLGANGSGKTTLIKCLLGLFRTSGGRAQIFGEDAWNLSATTKERIGYVPQEVATYPWMRVRHVIDYTAAFYPRWNRELVADLCRRWRLPLDERSGSLSVGQLQTLGIVLALGHEPELLILDEPVASLDPGARREFLRTLIDLVEHPDRTVLFSTHITSDLERVASQIALLRDGQIEFCGELDLLKDRVKRLRILAPDALPASFAVAGALSCQVDGKLAVATVADFSPQEIDELRQTWNADVTVSDLNLEEIFVELHDSESPKLSQGELTGAVR</sequence>
<organism evidence="5 6">
    <name type="scientific">Aeoliella straminimaris</name>
    <dbReference type="NCBI Taxonomy" id="2954799"/>
    <lineage>
        <taxon>Bacteria</taxon>
        <taxon>Pseudomonadati</taxon>
        <taxon>Planctomycetota</taxon>
        <taxon>Planctomycetia</taxon>
        <taxon>Pirellulales</taxon>
        <taxon>Lacipirellulaceae</taxon>
        <taxon>Aeoliella</taxon>
    </lineage>
</organism>
<dbReference type="PANTHER" id="PTHR42939">
    <property type="entry name" value="ABC TRANSPORTER ATP-BINDING PROTEIN ALBC-RELATED"/>
    <property type="match status" value="1"/>
</dbReference>
<dbReference type="Gene3D" id="3.40.50.300">
    <property type="entry name" value="P-loop containing nucleotide triphosphate hydrolases"/>
    <property type="match status" value="1"/>
</dbReference>
<keyword evidence="6" id="KW-1185">Reference proteome</keyword>
<accession>A0A9X2FDD7</accession>
<gene>
    <name evidence="5" type="ORF">NG895_07715</name>
</gene>
<keyword evidence="1" id="KW-0813">Transport</keyword>
<dbReference type="PROSITE" id="PS50893">
    <property type="entry name" value="ABC_TRANSPORTER_2"/>
    <property type="match status" value="1"/>
</dbReference>
<evidence type="ECO:0000313" key="6">
    <source>
        <dbReference type="Proteomes" id="UP001155241"/>
    </source>
</evidence>
<dbReference type="RefSeq" id="WP_252851896.1">
    <property type="nucleotide sequence ID" value="NZ_JAMXLR010000026.1"/>
</dbReference>
<evidence type="ECO:0000256" key="3">
    <source>
        <dbReference type="ARBA" id="ARBA00022840"/>
    </source>
</evidence>
<dbReference type="EMBL" id="JAMXLR010000026">
    <property type="protein sequence ID" value="MCO6043791.1"/>
    <property type="molecule type" value="Genomic_DNA"/>
</dbReference>
<protein>
    <submittedName>
        <fullName evidence="5">ABC transporter ATP-binding protein</fullName>
    </submittedName>
</protein>
<dbReference type="InterPro" id="IPR051782">
    <property type="entry name" value="ABC_Transporter_VariousFunc"/>
</dbReference>
<proteinExistence type="predicted"/>
<evidence type="ECO:0000313" key="5">
    <source>
        <dbReference type="EMBL" id="MCO6043791.1"/>
    </source>
</evidence>
<comment type="caution">
    <text evidence="5">The sequence shown here is derived from an EMBL/GenBank/DDBJ whole genome shotgun (WGS) entry which is preliminary data.</text>
</comment>
<keyword evidence="3 5" id="KW-0067">ATP-binding</keyword>
<evidence type="ECO:0000256" key="2">
    <source>
        <dbReference type="ARBA" id="ARBA00022741"/>
    </source>
</evidence>
<dbReference type="Proteomes" id="UP001155241">
    <property type="component" value="Unassembled WGS sequence"/>
</dbReference>
<dbReference type="GO" id="GO:0016887">
    <property type="term" value="F:ATP hydrolysis activity"/>
    <property type="evidence" value="ECO:0007669"/>
    <property type="project" value="InterPro"/>
</dbReference>
<feature type="domain" description="ABC transporter" evidence="4">
    <location>
        <begin position="9"/>
        <end position="235"/>
    </location>
</feature>
<dbReference type="SUPFAM" id="SSF52540">
    <property type="entry name" value="P-loop containing nucleoside triphosphate hydrolases"/>
    <property type="match status" value="1"/>
</dbReference>
<evidence type="ECO:0000256" key="1">
    <source>
        <dbReference type="ARBA" id="ARBA00022448"/>
    </source>
</evidence>
<reference evidence="5" key="1">
    <citation type="submission" date="2022-06" db="EMBL/GenBank/DDBJ databases">
        <title>Aeoliella straminimaris, a novel planctomycete from sediments.</title>
        <authorList>
            <person name="Vitorino I.R."/>
            <person name="Lage O.M."/>
        </authorList>
    </citation>
    <scope>NUCLEOTIDE SEQUENCE</scope>
    <source>
        <strain evidence="5">ICT_H6.2</strain>
    </source>
</reference>
<dbReference type="GO" id="GO:0005524">
    <property type="term" value="F:ATP binding"/>
    <property type="evidence" value="ECO:0007669"/>
    <property type="project" value="UniProtKB-KW"/>
</dbReference>
<dbReference type="Pfam" id="PF00005">
    <property type="entry name" value="ABC_tran"/>
    <property type="match status" value="1"/>
</dbReference>
<dbReference type="CDD" id="cd03230">
    <property type="entry name" value="ABC_DR_subfamily_A"/>
    <property type="match status" value="1"/>
</dbReference>
<name>A0A9X2FDD7_9BACT</name>
<dbReference type="PANTHER" id="PTHR42939:SF1">
    <property type="entry name" value="ABC TRANSPORTER ATP-BINDING PROTEIN ALBC-RELATED"/>
    <property type="match status" value="1"/>
</dbReference>